<comment type="caution">
    <text evidence="1">The sequence shown here is derived from an EMBL/GenBank/DDBJ whole genome shotgun (WGS) entry which is preliminary data.</text>
</comment>
<dbReference type="AlphaFoldDB" id="A0A4Y7TZQ4"/>
<sequence>MPRSISSLSDDSRSTTSSYDEDEYLLAQQEWEESLEQLQQLVGIVLLPFIGKYLGRRWSHTLYARYLRLGLSQTFFFGERKVVGSR</sequence>
<reference evidence="1 2" key="1">
    <citation type="journal article" date="2019" name="Nat. Ecol. Evol.">
        <title>Megaphylogeny resolves global patterns of mushroom evolution.</title>
        <authorList>
            <person name="Varga T."/>
            <person name="Krizsan K."/>
            <person name="Foldi C."/>
            <person name="Dima B."/>
            <person name="Sanchez-Garcia M."/>
            <person name="Sanchez-Ramirez S."/>
            <person name="Szollosi G.J."/>
            <person name="Szarkandi J.G."/>
            <person name="Papp V."/>
            <person name="Albert L."/>
            <person name="Andreopoulos W."/>
            <person name="Angelini C."/>
            <person name="Antonin V."/>
            <person name="Barry K.W."/>
            <person name="Bougher N.L."/>
            <person name="Buchanan P."/>
            <person name="Buyck B."/>
            <person name="Bense V."/>
            <person name="Catcheside P."/>
            <person name="Chovatia M."/>
            <person name="Cooper J."/>
            <person name="Damon W."/>
            <person name="Desjardin D."/>
            <person name="Finy P."/>
            <person name="Geml J."/>
            <person name="Haridas S."/>
            <person name="Hughes K."/>
            <person name="Justo A."/>
            <person name="Karasinski D."/>
            <person name="Kautmanova I."/>
            <person name="Kiss B."/>
            <person name="Kocsube S."/>
            <person name="Kotiranta H."/>
            <person name="LaButti K.M."/>
            <person name="Lechner B.E."/>
            <person name="Liimatainen K."/>
            <person name="Lipzen A."/>
            <person name="Lukacs Z."/>
            <person name="Mihaltcheva S."/>
            <person name="Morgado L.N."/>
            <person name="Niskanen T."/>
            <person name="Noordeloos M.E."/>
            <person name="Ohm R.A."/>
            <person name="Ortiz-Santana B."/>
            <person name="Ovrebo C."/>
            <person name="Racz N."/>
            <person name="Riley R."/>
            <person name="Savchenko A."/>
            <person name="Shiryaev A."/>
            <person name="Soop K."/>
            <person name="Spirin V."/>
            <person name="Szebenyi C."/>
            <person name="Tomsovsky M."/>
            <person name="Tulloss R.E."/>
            <person name="Uehling J."/>
            <person name="Grigoriev I.V."/>
            <person name="Vagvolgyi C."/>
            <person name="Papp T."/>
            <person name="Martin F.M."/>
            <person name="Miettinen O."/>
            <person name="Hibbett D.S."/>
            <person name="Nagy L.G."/>
        </authorList>
    </citation>
    <scope>NUCLEOTIDE SEQUENCE [LARGE SCALE GENOMIC DNA]</scope>
    <source>
        <strain evidence="1 2">FP101781</strain>
    </source>
</reference>
<dbReference type="STRING" id="71717.A0A4Y7TZQ4"/>
<dbReference type="InterPro" id="IPR037652">
    <property type="entry name" value="Mim2"/>
</dbReference>
<dbReference type="PANTHER" id="PTHR28230">
    <property type="entry name" value="CHROMOSOME 1, WHOLE GENOME SHOTGUN SEQUENCE"/>
    <property type="match status" value="1"/>
</dbReference>
<dbReference type="EMBL" id="QPFP01000002">
    <property type="protein sequence ID" value="TEB39032.1"/>
    <property type="molecule type" value="Genomic_DNA"/>
</dbReference>
<evidence type="ECO:0000313" key="1">
    <source>
        <dbReference type="EMBL" id="TEB39032.1"/>
    </source>
</evidence>
<dbReference type="PANTHER" id="PTHR28230:SF1">
    <property type="entry name" value="MITOCHONDRIAL IMPORT PROTEIN 2"/>
    <property type="match status" value="1"/>
</dbReference>
<evidence type="ECO:0000313" key="2">
    <source>
        <dbReference type="Proteomes" id="UP000298030"/>
    </source>
</evidence>
<organism evidence="1 2">
    <name type="scientific">Coprinellus micaceus</name>
    <name type="common">Glistening ink-cap mushroom</name>
    <name type="synonym">Coprinus micaceus</name>
    <dbReference type="NCBI Taxonomy" id="71717"/>
    <lineage>
        <taxon>Eukaryota</taxon>
        <taxon>Fungi</taxon>
        <taxon>Dikarya</taxon>
        <taxon>Basidiomycota</taxon>
        <taxon>Agaricomycotina</taxon>
        <taxon>Agaricomycetes</taxon>
        <taxon>Agaricomycetidae</taxon>
        <taxon>Agaricales</taxon>
        <taxon>Agaricineae</taxon>
        <taxon>Psathyrellaceae</taxon>
        <taxon>Coprinellus</taxon>
    </lineage>
</organism>
<accession>A0A4Y7TZQ4</accession>
<proteinExistence type="predicted"/>
<dbReference type="GO" id="GO:0045040">
    <property type="term" value="P:protein insertion into mitochondrial outer membrane"/>
    <property type="evidence" value="ECO:0007669"/>
    <property type="project" value="InterPro"/>
</dbReference>
<dbReference type="OrthoDB" id="5555533at2759"/>
<dbReference type="Proteomes" id="UP000298030">
    <property type="component" value="Unassembled WGS sequence"/>
</dbReference>
<protein>
    <submittedName>
        <fullName evidence="1">Uncharacterized protein</fullName>
    </submittedName>
</protein>
<gene>
    <name evidence="1" type="ORF">FA13DRAFT_1785299</name>
</gene>
<keyword evidence="2" id="KW-1185">Reference proteome</keyword>
<name>A0A4Y7TZQ4_COPMI</name>
<dbReference type="GO" id="GO:0005741">
    <property type="term" value="C:mitochondrial outer membrane"/>
    <property type="evidence" value="ECO:0007669"/>
    <property type="project" value="TreeGrafter"/>
</dbReference>
<dbReference type="Pfam" id="PF19117">
    <property type="entry name" value="Mim2"/>
    <property type="match status" value="1"/>
</dbReference>
<dbReference type="GO" id="GO:0070096">
    <property type="term" value="P:mitochondrial outer membrane translocase complex assembly"/>
    <property type="evidence" value="ECO:0007669"/>
    <property type="project" value="InterPro"/>
</dbReference>